<evidence type="ECO:0000313" key="2">
    <source>
        <dbReference type="EMBL" id="AOY77823.1"/>
    </source>
</evidence>
<dbReference type="KEGG" id="cfm:BJL90_19335"/>
<dbReference type="Proteomes" id="UP000192478">
    <property type="component" value="Chromosome"/>
</dbReference>
<gene>
    <name evidence="2" type="ORF">BJL90_19335</name>
    <name evidence="3" type="ORF">CLFO_28370</name>
</gene>
<dbReference type="EMBL" id="CP017603">
    <property type="protein sequence ID" value="AOY77823.1"/>
    <property type="molecule type" value="Genomic_DNA"/>
</dbReference>
<evidence type="ECO:0000313" key="4">
    <source>
        <dbReference type="Proteomes" id="UP000177894"/>
    </source>
</evidence>
<evidence type="ECO:0000259" key="1">
    <source>
        <dbReference type="Pfam" id="PF00535"/>
    </source>
</evidence>
<dbReference type="RefSeq" id="WP_070972041.1">
    <property type="nucleotide sequence ID" value="NZ_CP017603.1"/>
</dbReference>
<dbReference type="InterPro" id="IPR029044">
    <property type="entry name" value="Nucleotide-diphossugar_trans"/>
</dbReference>
<accession>A0AAC9RMH9</accession>
<reference evidence="2 4" key="1">
    <citation type="submission" date="2016-10" db="EMBL/GenBank/DDBJ databases">
        <title>Complete Genome Sequence of Acetogen Clostridium formicoaceticum ATCC 27076.</title>
        <authorList>
            <person name="Bao T."/>
            <person name="Cheng C."/>
            <person name="Zhao J."/>
            <person name="Yang S.-T."/>
            <person name="Wang J."/>
            <person name="Wang M."/>
        </authorList>
    </citation>
    <scope>NUCLEOTIDE SEQUENCE [LARGE SCALE GENOMIC DNA]</scope>
    <source>
        <strain evidence="2 4">ATCC 27076</strain>
    </source>
</reference>
<dbReference type="EMBL" id="CP020559">
    <property type="protein sequence ID" value="ARE88434.1"/>
    <property type="molecule type" value="Genomic_DNA"/>
</dbReference>
<organism evidence="3 5">
    <name type="scientific">Clostridium formicaceticum</name>
    <dbReference type="NCBI Taxonomy" id="1497"/>
    <lineage>
        <taxon>Bacteria</taxon>
        <taxon>Bacillati</taxon>
        <taxon>Bacillota</taxon>
        <taxon>Clostridia</taxon>
        <taxon>Eubacteriales</taxon>
        <taxon>Clostridiaceae</taxon>
        <taxon>Clostridium</taxon>
    </lineage>
</organism>
<proteinExistence type="predicted"/>
<keyword evidence="4" id="KW-1185">Reference proteome</keyword>
<dbReference type="SUPFAM" id="SSF53448">
    <property type="entry name" value="Nucleotide-diphospho-sugar transferases"/>
    <property type="match status" value="1"/>
</dbReference>
<protein>
    <submittedName>
        <fullName evidence="3">Glycosyl transferase family 2</fullName>
    </submittedName>
</protein>
<dbReference type="Pfam" id="PF00535">
    <property type="entry name" value="Glycos_transf_2"/>
    <property type="match status" value="1"/>
</dbReference>
<dbReference type="CDD" id="cd00761">
    <property type="entry name" value="Glyco_tranf_GTA_type"/>
    <property type="match status" value="1"/>
</dbReference>
<reference evidence="3 5" key="2">
    <citation type="submission" date="2017-03" db="EMBL/GenBank/DDBJ databases">
        <title>Complete sequence of Clostridium formicaceticum DSM 92.</title>
        <authorList>
            <person name="Poehlein A."/>
            <person name="Karl M."/>
            <person name="Bengelsdorf F.R."/>
            <person name="Duerre P."/>
            <person name="Daniel R."/>
        </authorList>
    </citation>
    <scope>NUCLEOTIDE SEQUENCE [LARGE SCALE GENOMIC DNA]</scope>
    <source>
        <strain evidence="3 5">DSM 92</strain>
    </source>
</reference>
<name>A0AAC9RMH9_9CLOT</name>
<keyword evidence="3" id="KW-0808">Transferase</keyword>
<dbReference type="AlphaFoldDB" id="A0AAC9RMH9"/>
<dbReference type="Gene3D" id="3.90.550.10">
    <property type="entry name" value="Spore Coat Polysaccharide Biosynthesis Protein SpsA, Chain A"/>
    <property type="match status" value="1"/>
</dbReference>
<evidence type="ECO:0000313" key="3">
    <source>
        <dbReference type="EMBL" id="ARE88434.1"/>
    </source>
</evidence>
<dbReference type="Proteomes" id="UP000177894">
    <property type="component" value="Chromosome"/>
</dbReference>
<evidence type="ECO:0000313" key="5">
    <source>
        <dbReference type="Proteomes" id="UP000192478"/>
    </source>
</evidence>
<dbReference type="InterPro" id="IPR001173">
    <property type="entry name" value="Glyco_trans_2-like"/>
</dbReference>
<sequence length="226" mass="27050">MVSVVTCTIRDYFIDNVFENYNRQRYNKKELIVVLNKDDMNIDLWYERAENYNNVSIYQIEEGATLGDCLNFATEKSKYDYIAKFDDDDFYGPNYLKDAMKRFDREKDIAIVGKNAYFVYLEDEKKLVYMDFIEDDYADKVAGATLVFKKEVWEQVKFQKENRGEDYFFIKGCLELGYKVYSGSRYNFAVIRRNEKHHTWQESNDYFIREGTPITYAKDFKTVVLK</sequence>
<dbReference type="GO" id="GO:0016740">
    <property type="term" value="F:transferase activity"/>
    <property type="evidence" value="ECO:0007669"/>
    <property type="project" value="UniProtKB-KW"/>
</dbReference>
<feature type="domain" description="Glycosyltransferase 2-like" evidence="1">
    <location>
        <begin position="12"/>
        <end position="118"/>
    </location>
</feature>